<dbReference type="SUPFAM" id="SSF100950">
    <property type="entry name" value="NagB/RpiA/CoA transferase-like"/>
    <property type="match status" value="1"/>
</dbReference>
<evidence type="ECO:0000313" key="7">
    <source>
        <dbReference type="EMBL" id="VFK61717.1"/>
    </source>
</evidence>
<dbReference type="PANTHER" id="PTHR43475:SF1">
    <property type="entry name" value="METHYLTHIORIBOSE-1-PHOSPHATE ISOMERASE"/>
    <property type="match status" value="1"/>
</dbReference>
<dbReference type="FunFam" id="1.20.120.420:FF:000003">
    <property type="entry name" value="Methylthioribose-1-phosphate isomerase"/>
    <property type="match status" value="1"/>
</dbReference>
<dbReference type="Pfam" id="PF01008">
    <property type="entry name" value="IF-2B"/>
    <property type="match status" value="1"/>
</dbReference>
<feature type="binding site" evidence="5">
    <location>
        <position position="226"/>
    </location>
    <ligand>
        <name>substrate</name>
    </ligand>
</feature>
<evidence type="ECO:0000256" key="4">
    <source>
        <dbReference type="ARBA" id="ARBA00058145"/>
    </source>
</evidence>
<dbReference type="AlphaFoldDB" id="A0A451A6Q8"/>
<feature type="binding site" evidence="5">
    <location>
        <begin position="78"/>
        <end position="80"/>
    </location>
    <ligand>
        <name>substrate</name>
    </ligand>
</feature>
<feature type="active site" description="Proton donor" evidence="5">
    <location>
        <position position="271"/>
    </location>
</feature>
<evidence type="ECO:0000256" key="3">
    <source>
        <dbReference type="ARBA" id="ARBA00051169"/>
    </source>
</evidence>
<dbReference type="InterPro" id="IPR000649">
    <property type="entry name" value="IF-2B-related"/>
</dbReference>
<dbReference type="InterPro" id="IPR011559">
    <property type="entry name" value="Initiation_fac_2B_a/b/d"/>
</dbReference>
<dbReference type="NCBIfam" id="NF004326">
    <property type="entry name" value="PRK05720.1"/>
    <property type="match status" value="1"/>
</dbReference>
<reference evidence="7" key="1">
    <citation type="submission" date="2019-02" db="EMBL/GenBank/DDBJ databases">
        <authorList>
            <person name="Gruber-Vodicka R. H."/>
            <person name="Seah K. B. B."/>
        </authorList>
    </citation>
    <scope>NUCLEOTIDE SEQUENCE</scope>
    <source>
        <strain evidence="7">BECK_BY1</strain>
    </source>
</reference>
<keyword evidence="5" id="KW-0486">Methionine biosynthesis</keyword>
<dbReference type="Gene3D" id="1.20.120.420">
    <property type="entry name" value="translation initiation factor eif-2b, domain 1"/>
    <property type="match status" value="1"/>
</dbReference>
<protein>
    <recommendedName>
        <fullName evidence="5">Methylthioribose-1-phosphate isomerase</fullName>
        <shortName evidence="5">M1Pi</shortName>
        <shortName evidence="5">MTR-1-P isomerase</shortName>
        <ecNumber evidence="5">5.3.1.23</ecNumber>
    </recommendedName>
    <alternativeName>
        <fullName evidence="5">S-methyl-5-thioribose-1-phosphate isomerase</fullName>
    </alternativeName>
</protein>
<sequence length="381" mass="41364">MNPIGSDRSTNPTVKDTKSSHMTDSVEITGSMNMIHPIAWRDARLHLLDQRVLPHRMETVICTTARETETAIYDMVVRGAPAIGITAAYGVVLAAREHYRAHPESWKQTIREDLARLGKARPTAINLAWALERMSSIITSRHMDGDPEPVLLDEANRIYQEDMAGNLEMGRLGAALIRKPCAVITHCNAGALAMSGYGTALGVIRHGFSEGKIHQVYADETRPWLQGARLTAWELAHDGIPVRLIVDGAAACLMSSHVKTEKIGWVIVGADRVAANGDVANKIGTYSLAISARHHGVGFMVVAPTSTIDMNIPNGEAIPIEFRSEQEILSLGEHRIAAEGVTAWNPVFDVTPANLIDAIVTERGVIRTPDTGKIAAIMAKD</sequence>
<comment type="catalytic activity">
    <reaction evidence="2">
        <text>5-deoxy-alpha-D-ribose 1-phosphate = 5-deoxy-D-ribulose 1-phosphate</text>
        <dbReference type="Rhea" id="RHEA:61296"/>
        <dbReference type="ChEBI" id="CHEBI:58749"/>
        <dbReference type="ChEBI" id="CHEBI:144504"/>
    </reaction>
    <physiologicalReaction direction="left-to-right" evidence="2">
        <dbReference type="Rhea" id="RHEA:61297"/>
    </physiologicalReaction>
</comment>
<dbReference type="InterPro" id="IPR005251">
    <property type="entry name" value="IF-M1Pi"/>
</dbReference>
<evidence type="ECO:0000256" key="6">
    <source>
        <dbReference type="SAM" id="MobiDB-lite"/>
    </source>
</evidence>
<evidence type="ECO:0000256" key="2">
    <source>
        <dbReference type="ARBA" id="ARBA00050906"/>
    </source>
</evidence>
<keyword evidence="1 5" id="KW-0413">Isomerase</keyword>
<comment type="pathway">
    <text evidence="5">Amino-acid biosynthesis; L-methionine biosynthesis via salvage pathway; L-methionine from S-methyl-5-thio-alpha-D-ribose 1-phosphate: step 1/6.</text>
</comment>
<comment type="catalytic activity">
    <reaction evidence="3">
        <text>5-(methylsulfanyl)-alpha-D-ribose 1-phosphate = 5-(methylsulfanyl)-D-ribulose 1-phosphate</text>
        <dbReference type="Rhea" id="RHEA:19989"/>
        <dbReference type="ChEBI" id="CHEBI:58533"/>
        <dbReference type="ChEBI" id="CHEBI:58548"/>
        <dbReference type="EC" id="5.3.1.23"/>
    </reaction>
    <physiologicalReaction direction="left-to-right" evidence="3">
        <dbReference type="Rhea" id="RHEA:19990"/>
    </physiologicalReaction>
</comment>
<dbReference type="EC" id="5.3.1.23" evidence="5"/>
<dbReference type="GO" id="GO:0019509">
    <property type="term" value="P:L-methionine salvage from methylthioadenosine"/>
    <property type="evidence" value="ECO:0007669"/>
    <property type="project" value="UniProtKB-UniRule"/>
</dbReference>
<dbReference type="NCBIfam" id="TIGR00512">
    <property type="entry name" value="salvage_mtnA"/>
    <property type="match status" value="1"/>
</dbReference>
<accession>A0A451A6Q8</accession>
<comment type="function">
    <text evidence="4">Catalyzes the interconversion of methylthioribose-1-phosphate (MTR-1-P) into methylthioribulose-1-phosphate (MTRu-1-P). Also catalyzes the interconversion of 5-deoxyribose 1-phosphate and 5-deoxyribulose 1-phosphate. Part of a bifunctional DHAP-shunt salvage pathway for SAM by-products.</text>
</comment>
<evidence type="ECO:0000256" key="5">
    <source>
        <dbReference type="HAMAP-Rule" id="MF_01678"/>
    </source>
</evidence>
<feature type="region of interest" description="Disordered" evidence="6">
    <location>
        <begin position="1"/>
        <end position="22"/>
    </location>
</feature>
<dbReference type="NCBIfam" id="TIGR00524">
    <property type="entry name" value="eIF-2B_rel"/>
    <property type="match status" value="1"/>
</dbReference>
<dbReference type="EMBL" id="CAADFX010000158">
    <property type="protein sequence ID" value="VFK61717.1"/>
    <property type="molecule type" value="Genomic_DNA"/>
</dbReference>
<proteinExistence type="inferred from homology"/>
<evidence type="ECO:0000256" key="1">
    <source>
        <dbReference type="ARBA" id="ARBA00023235"/>
    </source>
</evidence>
<dbReference type="UniPathway" id="UPA00904">
    <property type="reaction ID" value="UER00874"/>
</dbReference>
<feature type="binding site" evidence="5">
    <location>
        <begin position="281"/>
        <end position="282"/>
    </location>
    <ligand>
        <name>substrate</name>
    </ligand>
</feature>
<dbReference type="FunFam" id="3.40.50.10470:FF:000006">
    <property type="entry name" value="Methylthioribose-1-phosphate isomerase"/>
    <property type="match status" value="1"/>
</dbReference>
<dbReference type="GO" id="GO:0046523">
    <property type="term" value="F:S-methyl-5-thioribose-1-phosphate isomerase activity"/>
    <property type="evidence" value="ECO:0007669"/>
    <property type="project" value="UniProtKB-UniRule"/>
</dbReference>
<name>A0A451A6Q8_9GAMM</name>
<feature type="site" description="Transition state stabilizer" evidence="5">
    <location>
        <position position="187"/>
    </location>
</feature>
<comment type="similarity">
    <text evidence="5">Belongs to the EIF-2B alpha/beta/delta subunits family. MtnA subfamily.</text>
</comment>
<dbReference type="Gene3D" id="3.40.50.10470">
    <property type="entry name" value="Translation initiation factor eif-2b, domain 2"/>
    <property type="match status" value="1"/>
</dbReference>
<feature type="binding site" evidence="5">
    <location>
        <position position="121"/>
    </location>
    <ligand>
        <name>substrate</name>
    </ligand>
</feature>
<dbReference type="PANTHER" id="PTHR43475">
    <property type="entry name" value="METHYLTHIORIBOSE-1-PHOSPHATE ISOMERASE"/>
    <property type="match status" value="1"/>
</dbReference>
<dbReference type="InterPro" id="IPR027363">
    <property type="entry name" value="M1Pi_N"/>
</dbReference>
<dbReference type="InterPro" id="IPR042529">
    <property type="entry name" value="IF_2B-like_C"/>
</dbReference>
<dbReference type="InterPro" id="IPR037171">
    <property type="entry name" value="NagB/RpiA_transferase-like"/>
</dbReference>
<keyword evidence="5" id="KW-0028">Amino-acid biosynthesis</keyword>
<dbReference type="HAMAP" id="MF_01678">
    <property type="entry name" value="Salvage_MtnA"/>
    <property type="match status" value="1"/>
</dbReference>
<gene>
    <name evidence="5" type="primary">mtnA</name>
    <name evidence="7" type="ORF">BECKTUN1418D_GA0071000_11583</name>
</gene>
<organism evidence="7">
    <name type="scientific">Candidatus Kentrum sp. TUN</name>
    <dbReference type="NCBI Taxonomy" id="2126343"/>
    <lineage>
        <taxon>Bacteria</taxon>
        <taxon>Pseudomonadati</taxon>
        <taxon>Pseudomonadota</taxon>
        <taxon>Gammaproteobacteria</taxon>
        <taxon>Candidatus Kentrum</taxon>
    </lineage>
</organism>